<dbReference type="SUPFAM" id="SSF54862">
    <property type="entry name" value="4Fe-4S ferredoxins"/>
    <property type="match status" value="2"/>
</dbReference>
<feature type="domain" description="4Fe-4S ferredoxin-type" evidence="5">
    <location>
        <begin position="133"/>
        <end position="162"/>
    </location>
</feature>
<dbReference type="GO" id="GO:0051539">
    <property type="term" value="F:4 iron, 4 sulfur cluster binding"/>
    <property type="evidence" value="ECO:0007669"/>
    <property type="project" value="UniProtKB-KW"/>
</dbReference>
<dbReference type="Proteomes" id="UP000006681">
    <property type="component" value="Chromosome"/>
</dbReference>
<keyword evidence="2" id="KW-0479">Metal-binding</keyword>
<sequence>MVVSEEGRLLILEDPSDEELSRVKDHDGPVIIVLRKLGNVNVQGKHPMNIYILRSPSNEELEALKAQLMARRVTTKEVAVEGPISRRELLMGRVTKVVEKNIPTYFENACRARFGCGECVNACPANAISIVNNRVTINESACIECGLCVSRCPTGALAMVGADDNEYVALLNKLNNVRGIRRITFTCPLNTRESRDGEYIYRVPCIDSVSPEWVAMALAKSLEVGVECPDQSCKLGGADYAKGLINAFTESFKLSITEDGALSMIGGEEVGEGMIYMGIRRNDYIKALTRLRPRTTGVANELLKIFSVHVDDVKCSFCGVCFAKCPERAFDVGRDGNKTVLKLNNLKCIGCGYCARLCPEKAITVDRAKEFPMSDSTDVVYDEVITCKMCGRPFDTRRHIMATKVRLGIKGDPEWLYLCPDCRRYYTAKRMLENALGMKGVKSYI</sequence>
<organism evidence="6 7">
    <name type="scientific">Vulcanisaeta distributa (strain DSM 14429 / JCM 11212 / NBRC 100878 / IC-017)</name>
    <dbReference type="NCBI Taxonomy" id="572478"/>
    <lineage>
        <taxon>Archaea</taxon>
        <taxon>Thermoproteota</taxon>
        <taxon>Thermoprotei</taxon>
        <taxon>Thermoproteales</taxon>
        <taxon>Thermoproteaceae</taxon>
        <taxon>Vulcanisaeta</taxon>
    </lineage>
</organism>
<dbReference type="InterPro" id="IPR050157">
    <property type="entry name" value="PSI_iron-sulfur_center"/>
</dbReference>
<evidence type="ECO:0000256" key="1">
    <source>
        <dbReference type="ARBA" id="ARBA00022485"/>
    </source>
</evidence>
<dbReference type="PANTHER" id="PTHR24960">
    <property type="entry name" value="PHOTOSYSTEM I IRON-SULFUR CENTER-RELATED"/>
    <property type="match status" value="1"/>
</dbReference>
<proteinExistence type="predicted"/>
<dbReference type="HOGENOM" id="CLU_555063_0_0_2"/>
<dbReference type="Gene3D" id="3.30.70.20">
    <property type="match status" value="2"/>
</dbReference>
<keyword evidence="3" id="KW-0408">Iron</keyword>
<gene>
    <name evidence="6" type="ordered locus">Vdis_2163</name>
</gene>
<keyword evidence="4" id="KW-0411">Iron-sulfur</keyword>
<dbReference type="PANTHER" id="PTHR24960:SF79">
    <property type="entry name" value="PHOTOSYSTEM I IRON-SULFUR CENTER"/>
    <property type="match status" value="1"/>
</dbReference>
<dbReference type="GO" id="GO:0016491">
    <property type="term" value="F:oxidoreductase activity"/>
    <property type="evidence" value="ECO:0007669"/>
    <property type="project" value="UniProtKB-ARBA"/>
</dbReference>
<dbReference type="STRING" id="572478.Vdis_2163"/>
<dbReference type="Pfam" id="PF13237">
    <property type="entry name" value="Fer4_10"/>
    <property type="match status" value="1"/>
</dbReference>
<evidence type="ECO:0000256" key="3">
    <source>
        <dbReference type="ARBA" id="ARBA00023004"/>
    </source>
</evidence>
<dbReference type="AlphaFoldDB" id="E1QPX2"/>
<evidence type="ECO:0000313" key="7">
    <source>
        <dbReference type="Proteomes" id="UP000006681"/>
    </source>
</evidence>
<dbReference type="InterPro" id="IPR017896">
    <property type="entry name" value="4Fe4S_Fe-S-bd"/>
</dbReference>
<dbReference type="Pfam" id="PF12838">
    <property type="entry name" value="Fer4_7"/>
    <property type="match status" value="1"/>
</dbReference>
<evidence type="ECO:0000256" key="2">
    <source>
        <dbReference type="ARBA" id="ARBA00022723"/>
    </source>
</evidence>
<dbReference type="EMBL" id="CP002100">
    <property type="protein sequence ID" value="ADN51532.1"/>
    <property type="molecule type" value="Genomic_DNA"/>
</dbReference>
<dbReference type="KEGG" id="vdi:Vdis_2163"/>
<accession>E1QPX2</accession>
<evidence type="ECO:0000259" key="5">
    <source>
        <dbReference type="PROSITE" id="PS51379"/>
    </source>
</evidence>
<reference evidence="7" key="2">
    <citation type="journal article" date="2010" name="Stand. Genomic Sci.">
        <title>Complete genome sequence of Vulcanisaeta distributa type strain (IC-017T).</title>
        <authorList>
            <person name="Mavromatis K."/>
            <person name="Sikorski J."/>
            <person name="Pabst E."/>
            <person name="Teshima H."/>
            <person name="Lapidus A."/>
            <person name="Lucas S."/>
            <person name="Nolan M."/>
            <person name="Glavina Del Rio T."/>
            <person name="Cheng J."/>
            <person name="Bruce D."/>
            <person name="Goodwin L."/>
            <person name="Pitluck S."/>
            <person name="Liolios K."/>
            <person name="Ivanova N."/>
            <person name="Mikhailova N."/>
            <person name="Pati A."/>
            <person name="Chen A."/>
            <person name="Palaniappan K."/>
            <person name="Land M."/>
            <person name="Hauser L."/>
            <person name="Chang Y."/>
            <person name="Jeffries C."/>
            <person name="Rohde M."/>
            <person name="Spring S."/>
            <person name="Goker M."/>
            <person name="Wirth R."/>
            <person name="Woyke T."/>
            <person name="Bristow J."/>
            <person name="Eisen J."/>
            <person name="Markowitz V."/>
            <person name="Hugenholtz P."/>
            <person name="Klenk H."/>
            <person name="Kyrpides N."/>
        </authorList>
    </citation>
    <scope>NUCLEOTIDE SEQUENCE [LARGE SCALE GENOMIC DNA]</scope>
    <source>
        <strain evidence="7">DSM 14429 / JCM 11212 / NBRC 100878 / IC-017</strain>
    </source>
</reference>
<evidence type="ECO:0000256" key="4">
    <source>
        <dbReference type="ARBA" id="ARBA00023014"/>
    </source>
</evidence>
<protein>
    <submittedName>
        <fullName evidence="6">4Fe-4S ferredoxin iron-sulfur binding domain protein</fullName>
    </submittedName>
</protein>
<keyword evidence="1" id="KW-0004">4Fe-4S</keyword>
<reference evidence="6 7" key="1">
    <citation type="journal article" date="2010" name="Stand. Genomic Sci.">
        <title>Complete genome sequence of Vulcanisaeta distributa type strain (IC-017).</title>
        <authorList>
            <person name="Mavromatis K."/>
            <person name="Sikorski J."/>
            <person name="Pabst E."/>
            <person name="Teshima H."/>
            <person name="Lapidus A."/>
            <person name="Lucas S."/>
            <person name="Nolan M."/>
            <person name="Glavina Del Rio T."/>
            <person name="Cheng J.F."/>
            <person name="Bruce D."/>
            <person name="Goodwin L."/>
            <person name="Pitluck S."/>
            <person name="Liolios K."/>
            <person name="Ivanova N."/>
            <person name="Mikhailova N."/>
            <person name="Pati A."/>
            <person name="Chen A."/>
            <person name="Palaniappan K."/>
            <person name="Land M."/>
            <person name="Hauser L."/>
            <person name="Chang Y.J."/>
            <person name="Jeffries C.D."/>
            <person name="Rohde M."/>
            <person name="Spring S."/>
            <person name="Goker M."/>
            <person name="Wirth R."/>
            <person name="Woyke T."/>
            <person name="Bristow J."/>
            <person name="Eisen J.A."/>
            <person name="Markowitz V."/>
            <person name="Hugenholtz P."/>
            <person name="Klenk H.P."/>
            <person name="Kyrpides N.C."/>
        </authorList>
    </citation>
    <scope>NUCLEOTIDE SEQUENCE [LARGE SCALE GENOMIC DNA]</scope>
    <source>
        <strain evidence="7">DSM 14429 / JCM 11212 / NBRC 100878 / IC-017</strain>
    </source>
</reference>
<evidence type="ECO:0000313" key="6">
    <source>
        <dbReference type="EMBL" id="ADN51532.1"/>
    </source>
</evidence>
<feature type="domain" description="4Fe-4S ferredoxin-type" evidence="5">
    <location>
        <begin position="101"/>
        <end position="132"/>
    </location>
</feature>
<feature type="domain" description="4Fe-4S ferredoxin-type" evidence="5">
    <location>
        <begin position="306"/>
        <end position="335"/>
    </location>
</feature>
<dbReference type="eggNOG" id="arCOG02187">
    <property type="taxonomic scope" value="Archaea"/>
</dbReference>
<dbReference type="PROSITE" id="PS51379">
    <property type="entry name" value="4FE4S_FER_2"/>
    <property type="match status" value="4"/>
</dbReference>
<dbReference type="GO" id="GO:0046872">
    <property type="term" value="F:metal ion binding"/>
    <property type="evidence" value="ECO:0007669"/>
    <property type="project" value="UniProtKB-KW"/>
</dbReference>
<keyword evidence="7" id="KW-1185">Reference proteome</keyword>
<feature type="domain" description="4Fe-4S ferredoxin-type" evidence="5">
    <location>
        <begin position="339"/>
        <end position="368"/>
    </location>
</feature>
<dbReference type="InterPro" id="IPR017900">
    <property type="entry name" value="4Fe4S_Fe_S_CS"/>
</dbReference>
<name>E1QPX2_VULDI</name>
<dbReference type="PROSITE" id="PS00198">
    <property type="entry name" value="4FE4S_FER_1"/>
    <property type="match status" value="3"/>
</dbReference>